<name>A0A9D3Z5H8_DREPO</name>
<gene>
    <name evidence="2" type="ORF">DPMN_070478</name>
</gene>
<keyword evidence="3" id="KW-1185">Reference proteome</keyword>
<accession>A0A9D3Z5H8</accession>
<reference evidence="2" key="2">
    <citation type="submission" date="2020-11" db="EMBL/GenBank/DDBJ databases">
        <authorList>
            <person name="McCartney M.A."/>
            <person name="Auch B."/>
            <person name="Kono T."/>
            <person name="Mallez S."/>
            <person name="Becker A."/>
            <person name="Gohl D.M."/>
            <person name="Silverstein K.A.T."/>
            <person name="Koren S."/>
            <person name="Bechman K.B."/>
            <person name="Herman A."/>
            <person name="Abrahante J.E."/>
            <person name="Garbe J."/>
        </authorList>
    </citation>
    <scope>NUCLEOTIDE SEQUENCE</scope>
    <source>
        <strain evidence="2">Duluth1</strain>
        <tissue evidence="2">Whole animal</tissue>
    </source>
</reference>
<evidence type="ECO:0000313" key="2">
    <source>
        <dbReference type="EMBL" id="KAH3710980.1"/>
    </source>
</evidence>
<evidence type="ECO:0000256" key="1">
    <source>
        <dbReference type="SAM" id="SignalP"/>
    </source>
</evidence>
<protein>
    <submittedName>
        <fullName evidence="2">Uncharacterized protein</fullName>
    </submittedName>
</protein>
<proteinExistence type="predicted"/>
<feature type="signal peptide" evidence="1">
    <location>
        <begin position="1"/>
        <end position="20"/>
    </location>
</feature>
<dbReference type="EMBL" id="JAIWYP010000014">
    <property type="protein sequence ID" value="KAH3710980.1"/>
    <property type="molecule type" value="Genomic_DNA"/>
</dbReference>
<evidence type="ECO:0000313" key="3">
    <source>
        <dbReference type="Proteomes" id="UP000828390"/>
    </source>
</evidence>
<dbReference type="Proteomes" id="UP000828390">
    <property type="component" value="Unassembled WGS sequence"/>
</dbReference>
<organism evidence="2 3">
    <name type="scientific">Dreissena polymorpha</name>
    <name type="common">Zebra mussel</name>
    <name type="synonym">Mytilus polymorpha</name>
    <dbReference type="NCBI Taxonomy" id="45954"/>
    <lineage>
        <taxon>Eukaryota</taxon>
        <taxon>Metazoa</taxon>
        <taxon>Spiralia</taxon>
        <taxon>Lophotrochozoa</taxon>
        <taxon>Mollusca</taxon>
        <taxon>Bivalvia</taxon>
        <taxon>Autobranchia</taxon>
        <taxon>Heteroconchia</taxon>
        <taxon>Euheterodonta</taxon>
        <taxon>Imparidentia</taxon>
        <taxon>Neoheterodontei</taxon>
        <taxon>Myida</taxon>
        <taxon>Dreissenoidea</taxon>
        <taxon>Dreissenidae</taxon>
        <taxon>Dreissena</taxon>
    </lineage>
</organism>
<sequence length="58" mass="6498">MAFSVVVALVAPVAIVVITAVKYAKTVDETVNTKCVLHMDRHAYFVNFQSSFFLNEFD</sequence>
<dbReference type="AlphaFoldDB" id="A0A9D3Z5H8"/>
<comment type="caution">
    <text evidence="2">The sequence shown here is derived from an EMBL/GenBank/DDBJ whole genome shotgun (WGS) entry which is preliminary data.</text>
</comment>
<keyword evidence="1" id="KW-0732">Signal</keyword>
<feature type="chain" id="PRO_5038999376" evidence="1">
    <location>
        <begin position="21"/>
        <end position="58"/>
    </location>
</feature>
<reference evidence="2" key="1">
    <citation type="journal article" date="2019" name="bioRxiv">
        <title>The Genome of the Zebra Mussel, Dreissena polymorpha: A Resource for Invasive Species Research.</title>
        <authorList>
            <person name="McCartney M.A."/>
            <person name="Auch B."/>
            <person name="Kono T."/>
            <person name="Mallez S."/>
            <person name="Zhang Y."/>
            <person name="Obille A."/>
            <person name="Becker A."/>
            <person name="Abrahante J.E."/>
            <person name="Garbe J."/>
            <person name="Badalamenti J.P."/>
            <person name="Herman A."/>
            <person name="Mangelson H."/>
            <person name="Liachko I."/>
            <person name="Sullivan S."/>
            <person name="Sone E.D."/>
            <person name="Koren S."/>
            <person name="Silverstein K.A.T."/>
            <person name="Beckman K.B."/>
            <person name="Gohl D.M."/>
        </authorList>
    </citation>
    <scope>NUCLEOTIDE SEQUENCE</scope>
    <source>
        <strain evidence="2">Duluth1</strain>
        <tissue evidence="2">Whole animal</tissue>
    </source>
</reference>